<keyword evidence="17" id="KW-1185">Reference proteome</keyword>
<dbReference type="GO" id="GO:0005794">
    <property type="term" value="C:Golgi apparatus"/>
    <property type="evidence" value="ECO:0007669"/>
    <property type="project" value="TreeGrafter"/>
</dbReference>
<reference evidence="16 17" key="1">
    <citation type="journal article" date="2018" name="Plant J.">
        <title>Genome sequences of Chlorella sorokiniana UTEX 1602 and Micractinium conductrix SAG 241.80: implications to maltose excretion by a green alga.</title>
        <authorList>
            <person name="Arriola M.B."/>
            <person name="Velmurugan N."/>
            <person name="Zhang Y."/>
            <person name="Plunkett M.H."/>
            <person name="Hondzo H."/>
            <person name="Barney B.M."/>
        </authorList>
    </citation>
    <scope>NUCLEOTIDE SEQUENCE [LARGE SCALE GENOMIC DNA]</scope>
    <source>
        <strain evidence="16 17">SAG 241.80</strain>
    </source>
</reference>
<evidence type="ECO:0000256" key="4">
    <source>
        <dbReference type="ARBA" id="ARBA00020256"/>
    </source>
</evidence>
<evidence type="ECO:0000256" key="8">
    <source>
        <dbReference type="ARBA" id="ARBA00022824"/>
    </source>
</evidence>
<dbReference type="AlphaFoldDB" id="A0A2P6V4C1"/>
<dbReference type="PANTHER" id="PTHR45909:SF1">
    <property type="entry name" value="ADP-RIBOSYLATION FACTOR-RELATED PROTEIN 1"/>
    <property type="match status" value="1"/>
</dbReference>
<dbReference type="InterPro" id="IPR024156">
    <property type="entry name" value="Small_GTPase_ARF"/>
</dbReference>
<dbReference type="Proteomes" id="UP000239649">
    <property type="component" value="Unassembled WGS sequence"/>
</dbReference>
<dbReference type="Pfam" id="PF09439">
    <property type="entry name" value="SRPRB"/>
    <property type="match status" value="1"/>
</dbReference>
<dbReference type="Gene3D" id="3.40.50.300">
    <property type="entry name" value="P-loop containing nucleotide triphosphate hydrolases"/>
    <property type="match status" value="1"/>
</dbReference>
<dbReference type="STRING" id="554055.A0A2P6V4C1"/>
<feature type="compositionally biased region" description="Gly residues" evidence="14">
    <location>
        <begin position="193"/>
        <end position="203"/>
    </location>
</feature>
<evidence type="ECO:0000256" key="9">
    <source>
        <dbReference type="ARBA" id="ARBA00022892"/>
    </source>
</evidence>
<evidence type="ECO:0000256" key="11">
    <source>
        <dbReference type="ARBA" id="ARBA00023134"/>
    </source>
</evidence>
<evidence type="ECO:0000256" key="13">
    <source>
        <dbReference type="ARBA" id="ARBA00023170"/>
    </source>
</evidence>
<comment type="caution">
    <text evidence="16">The sequence shown here is derived from an EMBL/GenBank/DDBJ whole genome shotgun (WGS) entry which is preliminary data.</text>
</comment>
<keyword evidence="11" id="KW-0342">GTP-binding</keyword>
<evidence type="ECO:0000256" key="7">
    <source>
        <dbReference type="ARBA" id="ARBA00022741"/>
    </source>
</evidence>
<keyword evidence="6" id="KW-0449">Lipoprotein</keyword>
<keyword evidence="13" id="KW-0675">Receptor</keyword>
<evidence type="ECO:0000256" key="10">
    <source>
        <dbReference type="ARBA" id="ARBA00022989"/>
    </source>
</evidence>
<name>A0A2P6V4C1_9CHLO</name>
<dbReference type="GO" id="GO:0006886">
    <property type="term" value="P:intracellular protein transport"/>
    <property type="evidence" value="ECO:0007669"/>
    <property type="project" value="TreeGrafter"/>
</dbReference>
<comment type="similarity">
    <text evidence="2">Belongs to the SRP receptor beta subunit family.</text>
</comment>
<feature type="region of interest" description="Disordered" evidence="14">
    <location>
        <begin position="187"/>
        <end position="212"/>
    </location>
</feature>
<evidence type="ECO:0000256" key="3">
    <source>
        <dbReference type="ARBA" id="ARBA00010290"/>
    </source>
</evidence>
<keyword evidence="12" id="KW-0472">Membrane</keyword>
<accession>A0A2P6V4C1</accession>
<evidence type="ECO:0000313" key="17">
    <source>
        <dbReference type="Proteomes" id="UP000239649"/>
    </source>
</evidence>
<dbReference type="InterPro" id="IPR027417">
    <property type="entry name" value="P-loop_NTPase"/>
</dbReference>
<keyword evidence="15" id="KW-0732">Signal</keyword>
<dbReference type="InterPro" id="IPR019009">
    <property type="entry name" value="SRP_receptor_beta_su"/>
</dbReference>
<evidence type="ECO:0000256" key="15">
    <source>
        <dbReference type="SAM" id="SignalP"/>
    </source>
</evidence>
<dbReference type="CDD" id="cd04105">
    <property type="entry name" value="SR_beta"/>
    <property type="match status" value="1"/>
</dbReference>
<evidence type="ECO:0000313" key="16">
    <source>
        <dbReference type="EMBL" id="PSC68940.1"/>
    </source>
</evidence>
<evidence type="ECO:0000256" key="1">
    <source>
        <dbReference type="ARBA" id="ARBA00004389"/>
    </source>
</evidence>
<keyword evidence="7" id="KW-0547">Nucleotide-binding</keyword>
<keyword evidence="5" id="KW-0812">Transmembrane</keyword>
<sequence>MALPAVLLLALAAVLVVLVLRKLLGGGTGGRGSTVLLVGPCEGGKTTMWHQLLQGSTHLGTVASMQPNVGEGPLAGEKAAAASAGASAPRPVQLVDIPGHPRLRGQLERHAERAAGVVFVLDSVDFMPKKTETAEQLLEVLSSPALAKRRAPVLLACNKQDAGSRAHTVEFIRKRLEKELDQLRSTRGTLGDVNGGSGGGGAPLGAPGEPFTFESHARAHGVRVTTAGVSAVDRGGVAEVEAFIRRCVPA</sequence>
<dbReference type="PANTHER" id="PTHR45909">
    <property type="entry name" value="ADP-RIBOSYLATION FACTOR-RELATED PROTEIN 1"/>
    <property type="match status" value="1"/>
</dbReference>
<keyword evidence="9" id="KW-0813">Transport</keyword>
<keyword evidence="10" id="KW-1133">Transmembrane helix</keyword>
<dbReference type="GO" id="GO:0005789">
    <property type="term" value="C:endoplasmic reticulum membrane"/>
    <property type="evidence" value="ECO:0007669"/>
    <property type="project" value="UniProtKB-SubCell"/>
</dbReference>
<gene>
    <name evidence="16" type="ORF">C2E20_7511</name>
</gene>
<keyword evidence="6" id="KW-0519">Myristate</keyword>
<dbReference type="GO" id="GO:0043001">
    <property type="term" value="P:Golgi to plasma membrane protein transport"/>
    <property type="evidence" value="ECO:0007669"/>
    <property type="project" value="TreeGrafter"/>
</dbReference>
<keyword evidence="8" id="KW-0256">Endoplasmic reticulum</keyword>
<proteinExistence type="inferred from homology"/>
<keyword evidence="9" id="KW-0931">ER-Golgi transport</keyword>
<evidence type="ECO:0000256" key="5">
    <source>
        <dbReference type="ARBA" id="ARBA00022692"/>
    </source>
</evidence>
<organism evidence="16 17">
    <name type="scientific">Micractinium conductrix</name>
    <dbReference type="NCBI Taxonomy" id="554055"/>
    <lineage>
        <taxon>Eukaryota</taxon>
        <taxon>Viridiplantae</taxon>
        <taxon>Chlorophyta</taxon>
        <taxon>core chlorophytes</taxon>
        <taxon>Trebouxiophyceae</taxon>
        <taxon>Chlorellales</taxon>
        <taxon>Chlorellaceae</taxon>
        <taxon>Chlorella clade</taxon>
        <taxon>Micractinium</taxon>
    </lineage>
</organism>
<feature type="chain" id="PRO_5015187693" description="Signal recognition particle receptor subunit beta" evidence="15">
    <location>
        <begin position="30"/>
        <end position="250"/>
    </location>
</feature>
<dbReference type="GO" id="GO:0005525">
    <property type="term" value="F:GTP binding"/>
    <property type="evidence" value="ECO:0007669"/>
    <property type="project" value="UniProtKB-KW"/>
</dbReference>
<dbReference type="GO" id="GO:0003924">
    <property type="term" value="F:GTPase activity"/>
    <property type="evidence" value="ECO:0007669"/>
    <property type="project" value="TreeGrafter"/>
</dbReference>
<evidence type="ECO:0000256" key="2">
    <source>
        <dbReference type="ARBA" id="ARBA00005619"/>
    </source>
</evidence>
<dbReference type="OrthoDB" id="41266at2759"/>
<evidence type="ECO:0000256" key="12">
    <source>
        <dbReference type="ARBA" id="ARBA00023136"/>
    </source>
</evidence>
<dbReference type="SUPFAM" id="SSF52540">
    <property type="entry name" value="P-loop containing nucleoside triphosphate hydrolases"/>
    <property type="match status" value="1"/>
</dbReference>
<comment type="subcellular location">
    <subcellularLocation>
        <location evidence="1">Endoplasmic reticulum membrane</location>
        <topology evidence="1">Single-pass membrane protein</topology>
    </subcellularLocation>
</comment>
<protein>
    <recommendedName>
        <fullName evidence="4">Signal recognition particle receptor subunit beta</fullName>
    </recommendedName>
</protein>
<dbReference type="EMBL" id="LHPF02000031">
    <property type="protein sequence ID" value="PSC68940.1"/>
    <property type="molecule type" value="Genomic_DNA"/>
</dbReference>
<feature type="signal peptide" evidence="15">
    <location>
        <begin position="1"/>
        <end position="29"/>
    </location>
</feature>
<dbReference type="GO" id="GO:0034067">
    <property type="term" value="P:protein localization to Golgi apparatus"/>
    <property type="evidence" value="ECO:0007669"/>
    <property type="project" value="TreeGrafter"/>
</dbReference>
<evidence type="ECO:0000256" key="14">
    <source>
        <dbReference type="SAM" id="MobiDB-lite"/>
    </source>
</evidence>
<evidence type="ECO:0000256" key="6">
    <source>
        <dbReference type="ARBA" id="ARBA00022707"/>
    </source>
</evidence>
<comment type="similarity">
    <text evidence="3">Belongs to the small GTPase superfamily. Arf family.</text>
</comment>